<protein>
    <recommendedName>
        <fullName evidence="4 9">ATP phosphoribosyltransferase regulatory subunit</fullName>
    </recommendedName>
</protein>
<comment type="function">
    <text evidence="8 9">Required for the first step of histidine biosynthesis. May allow the feedback regulation of ATP phosphoribosyltransferase activity by histidine.</text>
</comment>
<dbReference type="Proteomes" id="UP000623681">
    <property type="component" value="Unassembled WGS sequence"/>
</dbReference>
<keyword evidence="6 9" id="KW-0028">Amino-acid biosynthesis</keyword>
<name>A0A937K5C1_9CLOT</name>
<gene>
    <name evidence="9 12" type="primary">hisZ</name>
    <name evidence="12" type="ORF">JK634_11390</name>
</gene>
<evidence type="ECO:0000256" key="4">
    <source>
        <dbReference type="ARBA" id="ARBA00020397"/>
    </source>
</evidence>
<keyword evidence="5 9" id="KW-0963">Cytoplasm</keyword>
<evidence type="ECO:0000256" key="1">
    <source>
        <dbReference type="ARBA" id="ARBA00004496"/>
    </source>
</evidence>
<dbReference type="PANTHER" id="PTHR43707:SF6">
    <property type="entry name" value="ATP PHOSPHORIBOSYLTRANSFERASE REGULATORY SUBUNIT"/>
    <property type="match status" value="1"/>
</dbReference>
<evidence type="ECO:0000313" key="12">
    <source>
        <dbReference type="EMBL" id="MBL4932413.1"/>
    </source>
</evidence>
<organism evidence="12 13">
    <name type="scientific">Clostridium paridis</name>
    <dbReference type="NCBI Taxonomy" id="2803863"/>
    <lineage>
        <taxon>Bacteria</taxon>
        <taxon>Bacillati</taxon>
        <taxon>Bacillota</taxon>
        <taxon>Clostridia</taxon>
        <taxon>Eubacteriales</taxon>
        <taxon>Clostridiaceae</taxon>
        <taxon>Clostridium</taxon>
    </lineage>
</organism>
<dbReference type="RefSeq" id="WP_202767772.1">
    <property type="nucleotide sequence ID" value="NZ_JAESWA010000022.1"/>
</dbReference>
<dbReference type="Pfam" id="PF13393">
    <property type="entry name" value="tRNA-synt_His"/>
    <property type="match status" value="1"/>
</dbReference>
<comment type="subcellular location">
    <subcellularLocation>
        <location evidence="1 9">Cytoplasm</location>
    </subcellularLocation>
</comment>
<dbReference type="InterPro" id="IPR041715">
    <property type="entry name" value="HisRS-like_core"/>
</dbReference>
<feature type="binding site" evidence="10">
    <location>
        <position position="111"/>
    </location>
    <ligand>
        <name>L-histidine</name>
        <dbReference type="ChEBI" id="CHEBI:57595"/>
    </ligand>
</feature>
<dbReference type="PIRSF" id="PIRSF001549">
    <property type="entry name" value="His-tRNA_synth"/>
    <property type="match status" value="1"/>
</dbReference>
<evidence type="ECO:0000259" key="11">
    <source>
        <dbReference type="PROSITE" id="PS50862"/>
    </source>
</evidence>
<keyword evidence="13" id="KW-1185">Reference proteome</keyword>
<evidence type="ECO:0000256" key="9">
    <source>
        <dbReference type="HAMAP-Rule" id="MF_00125"/>
    </source>
</evidence>
<feature type="binding site" evidence="10">
    <location>
        <begin position="274"/>
        <end position="275"/>
    </location>
    <ligand>
        <name>L-histidine</name>
        <dbReference type="ChEBI" id="CHEBI:57595"/>
    </ligand>
</feature>
<dbReference type="CDD" id="cd00773">
    <property type="entry name" value="HisRS-like_core"/>
    <property type="match status" value="1"/>
</dbReference>
<dbReference type="GO" id="GO:0000105">
    <property type="term" value="P:L-histidine biosynthetic process"/>
    <property type="evidence" value="ECO:0007669"/>
    <property type="project" value="UniProtKB-UniRule"/>
</dbReference>
<evidence type="ECO:0000256" key="7">
    <source>
        <dbReference type="ARBA" id="ARBA00023102"/>
    </source>
</evidence>
<proteinExistence type="inferred from homology"/>
<dbReference type="PROSITE" id="PS50862">
    <property type="entry name" value="AA_TRNA_LIGASE_II"/>
    <property type="match status" value="1"/>
</dbReference>
<dbReference type="GO" id="GO:0016757">
    <property type="term" value="F:glycosyltransferase activity"/>
    <property type="evidence" value="ECO:0007669"/>
    <property type="project" value="UniProtKB-KW"/>
</dbReference>
<reference evidence="12" key="1">
    <citation type="submission" date="2021-01" db="EMBL/GenBank/DDBJ databases">
        <title>Genome public.</title>
        <authorList>
            <person name="Liu C."/>
            <person name="Sun Q."/>
        </authorList>
    </citation>
    <scope>NUCLEOTIDE SEQUENCE</scope>
    <source>
        <strain evidence="12">YIM B02565</strain>
    </source>
</reference>
<dbReference type="NCBIfam" id="TIGR00443">
    <property type="entry name" value="hisZ_biosyn_reg"/>
    <property type="match status" value="1"/>
</dbReference>
<dbReference type="Gene3D" id="3.30.930.10">
    <property type="entry name" value="Bira Bifunctional Protein, Domain 2"/>
    <property type="match status" value="1"/>
</dbReference>
<dbReference type="GO" id="GO:0140096">
    <property type="term" value="F:catalytic activity, acting on a protein"/>
    <property type="evidence" value="ECO:0007669"/>
    <property type="project" value="UniProtKB-ARBA"/>
</dbReference>
<keyword evidence="12" id="KW-0808">Transferase</keyword>
<comment type="similarity">
    <text evidence="3 9">Belongs to the class-II aminoacyl-tRNA synthetase family. HisZ subfamily.</text>
</comment>
<keyword evidence="12" id="KW-0328">Glycosyltransferase</keyword>
<feature type="domain" description="Aminoacyl-transfer RNA synthetases class-II family profile" evidence="11">
    <location>
        <begin position="26"/>
        <end position="266"/>
    </location>
</feature>
<comment type="caution">
    <text evidence="12">The sequence shown here is derived from an EMBL/GenBank/DDBJ whole genome shotgun (WGS) entry which is preliminary data.</text>
</comment>
<dbReference type="InterPro" id="IPR004516">
    <property type="entry name" value="HisRS/HisZ"/>
</dbReference>
<accession>A0A937K5C1</accession>
<dbReference type="EMBL" id="JAESWA010000022">
    <property type="protein sequence ID" value="MBL4932413.1"/>
    <property type="molecule type" value="Genomic_DNA"/>
</dbReference>
<dbReference type="PANTHER" id="PTHR43707">
    <property type="entry name" value="HISTIDYL-TRNA SYNTHETASE"/>
    <property type="match status" value="1"/>
</dbReference>
<dbReference type="InterPro" id="IPR045864">
    <property type="entry name" value="aa-tRNA-synth_II/BPL/LPL"/>
</dbReference>
<dbReference type="HAMAP" id="MF_00125">
    <property type="entry name" value="HisZ"/>
    <property type="match status" value="1"/>
</dbReference>
<dbReference type="AlphaFoldDB" id="A0A937K5C1"/>
<evidence type="ECO:0000256" key="2">
    <source>
        <dbReference type="ARBA" id="ARBA00004667"/>
    </source>
</evidence>
<evidence type="ECO:0000256" key="10">
    <source>
        <dbReference type="PIRSR" id="PIRSR001549-1"/>
    </source>
</evidence>
<evidence type="ECO:0000256" key="6">
    <source>
        <dbReference type="ARBA" id="ARBA00022605"/>
    </source>
</evidence>
<dbReference type="GO" id="GO:0006427">
    <property type="term" value="P:histidyl-tRNA aminoacylation"/>
    <property type="evidence" value="ECO:0007669"/>
    <property type="project" value="TreeGrafter"/>
</dbReference>
<dbReference type="GO" id="GO:0005737">
    <property type="term" value="C:cytoplasm"/>
    <property type="evidence" value="ECO:0007669"/>
    <property type="project" value="UniProtKB-SubCell"/>
</dbReference>
<feature type="binding site" evidence="10">
    <location>
        <position position="129"/>
    </location>
    <ligand>
        <name>L-histidine</name>
        <dbReference type="ChEBI" id="CHEBI:57595"/>
    </ligand>
</feature>
<dbReference type="SUPFAM" id="SSF55681">
    <property type="entry name" value="Class II aaRS and biotin synthetases"/>
    <property type="match status" value="1"/>
</dbReference>
<dbReference type="InterPro" id="IPR006195">
    <property type="entry name" value="aa-tRNA-synth_II"/>
</dbReference>
<dbReference type="InterPro" id="IPR004517">
    <property type="entry name" value="HisZ"/>
</dbReference>
<comment type="pathway">
    <text evidence="2 9">Amino-acid biosynthesis; L-histidine biosynthesis; L-histidine from 5-phospho-alpha-D-ribose 1-diphosphate: step 1/9.</text>
</comment>
<evidence type="ECO:0000256" key="3">
    <source>
        <dbReference type="ARBA" id="ARBA00005539"/>
    </source>
</evidence>
<evidence type="ECO:0000313" key="13">
    <source>
        <dbReference type="Proteomes" id="UP000623681"/>
    </source>
</evidence>
<evidence type="ECO:0000256" key="8">
    <source>
        <dbReference type="ARBA" id="ARBA00025246"/>
    </source>
</evidence>
<keyword evidence="7 9" id="KW-0368">Histidine biosynthesis</keyword>
<dbReference type="GO" id="GO:0004821">
    <property type="term" value="F:histidine-tRNA ligase activity"/>
    <property type="evidence" value="ECO:0007669"/>
    <property type="project" value="TreeGrafter"/>
</dbReference>
<comment type="miscellaneous">
    <text evidence="9">This function is generally fulfilled by the C-terminal part of HisG, which is missing in some bacteria such as this one.</text>
</comment>
<comment type="subunit">
    <text evidence="9">Heteromultimer composed of HisG and HisZ subunits.</text>
</comment>
<sequence length="380" mass="43593">MGAINNFLPEGARDIISEDCYKKEELRKSLEENLENWGYEQIITPTLEYYDTFNSHPEAFKQEEMYKFFDNKGKILVLRPDMTIPMARVVSTKLKDYKRPIRVRYTSNVYRVNEVFGGKPNEITHCGAELIGRETLEGDLEIIYLSINLLKSLGLKEFKIELGHMGVITGIFEELNLDDEVKEKISFLIEKKRLGELQGLLNKLNIPDEIKNFLEKLPWLFGNIEVLDSISELEIYEKIKEPILYLKALAEAIKKLKLQEYVSLDLGIIPKINYYTGVIIRGYVQGVGSYVLQGGRYDKLINSFGIDNGAIGFAINIDSLIEVYKSSKKEKITKILYSKKDFIEALVKGNELTSKGYKVNLIEKKDDDAEIESDENTILI</sequence>
<evidence type="ECO:0000256" key="5">
    <source>
        <dbReference type="ARBA" id="ARBA00022490"/>
    </source>
</evidence>
<feature type="binding site" evidence="10">
    <location>
        <begin position="81"/>
        <end position="83"/>
    </location>
    <ligand>
        <name>L-histidine</name>
        <dbReference type="ChEBI" id="CHEBI:57595"/>
    </ligand>
</feature>